<dbReference type="PROSITE" id="PS00010">
    <property type="entry name" value="ASX_HYDROXYL"/>
    <property type="match status" value="2"/>
</dbReference>
<dbReference type="PROSITE" id="PS01187">
    <property type="entry name" value="EGF_CA"/>
    <property type="match status" value="2"/>
</dbReference>
<evidence type="ECO:0000256" key="4">
    <source>
        <dbReference type="ARBA" id="ARBA00023157"/>
    </source>
</evidence>
<keyword evidence="4 5" id="KW-1015">Disulfide bond</keyword>
<comment type="caution">
    <text evidence="5">Lacks conserved residue(s) required for the propagation of feature annotation.</text>
</comment>
<dbReference type="PROSITE" id="PS50026">
    <property type="entry name" value="EGF_3"/>
    <property type="match status" value="3"/>
</dbReference>
<proteinExistence type="predicted"/>
<dbReference type="InterPro" id="IPR018097">
    <property type="entry name" value="EGF_Ca-bd_CS"/>
</dbReference>
<reference evidence="8" key="1">
    <citation type="submission" date="2025-08" db="UniProtKB">
        <authorList>
            <consortium name="RefSeq"/>
        </authorList>
    </citation>
    <scope>IDENTIFICATION</scope>
</reference>
<dbReference type="Gene3D" id="2.10.25.10">
    <property type="entry name" value="Laminin"/>
    <property type="match status" value="4"/>
</dbReference>
<keyword evidence="2" id="KW-0732">Signal</keyword>
<dbReference type="PRINTS" id="PR01705">
    <property type="entry name" value="TSP1REPEAT"/>
</dbReference>
<dbReference type="InterPro" id="IPR000152">
    <property type="entry name" value="EGF-type_Asp/Asn_hydroxyl_site"/>
</dbReference>
<dbReference type="InParanoid" id="A0A6P8PPC1"/>
<organism evidence="7 8">
    <name type="scientific">Geotrypetes seraphini</name>
    <name type="common">Gaboon caecilian</name>
    <name type="synonym">Caecilia seraphini</name>
    <dbReference type="NCBI Taxonomy" id="260995"/>
    <lineage>
        <taxon>Eukaryota</taxon>
        <taxon>Metazoa</taxon>
        <taxon>Chordata</taxon>
        <taxon>Craniata</taxon>
        <taxon>Vertebrata</taxon>
        <taxon>Euteleostomi</taxon>
        <taxon>Amphibia</taxon>
        <taxon>Gymnophiona</taxon>
        <taxon>Geotrypetes</taxon>
    </lineage>
</organism>
<gene>
    <name evidence="8" type="primary">LOC117348877</name>
</gene>
<dbReference type="GO" id="GO:0005509">
    <property type="term" value="F:calcium ion binding"/>
    <property type="evidence" value="ECO:0007669"/>
    <property type="project" value="InterPro"/>
</dbReference>
<keyword evidence="7" id="KW-1185">Reference proteome</keyword>
<evidence type="ECO:0000256" key="1">
    <source>
        <dbReference type="ARBA" id="ARBA00022536"/>
    </source>
</evidence>
<dbReference type="Pfam" id="PF07645">
    <property type="entry name" value="EGF_CA"/>
    <property type="match status" value="2"/>
</dbReference>
<evidence type="ECO:0000256" key="3">
    <source>
        <dbReference type="ARBA" id="ARBA00022737"/>
    </source>
</evidence>
<keyword evidence="1 5" id="KW-0245">EGF-like domain</keyword>
<dbReference type="InterPro" id="IPR000884">
    <property type="entry name" value="TSP1_rpt"/>
</dbReference>
<dbReference type="FunFam" id="2.10.25.10:FF:000038">
    <property type="entry name" value="Fibrillin 2"/>
    <property type="match status" value="2"/>
</dbReference>
<dbReference type="Pfam" id="PF00090">
    <property type="entry name" value="TSP_1"/>
    <property type="match status" value="3"/>
</dbReference>
<protein>
    <submittedName>
        <fullName evidence="8">Uncharacterized protein LOC117348877 isoform X1</fullName>
    </submittedName>
</protein>
<dbReference type="FunFam" id="2.20.100.10:FF:000007">
    <property type="entry name" value="Thrombospondin 1"/>
    <property type="match status" value="1"/>
</dbReference>
<feature type="disulfide bond" evidence="5">
    <location>
        <begin position="38"/>
        <end position="55"/>
    </location>
</feature>
<dbReference type="InterPro" id="IPR049883">
    <property type="entry name" value="NOTCH1_EGF-like"/>
</dbReference>
<dbReference type="Proteomes" id="UP000515159">
    <property type="component" value="Chromosome 15"/>
</dbReference>
<dbReference type="GeneID" id="117348877"/>
<evidence type="ECO:0000313" key="8">
    <source>
        <dbReference type="RefSeq" id="XP_033777361.1"/>
    </source>
</evidence>
<accession>A0A6P8PPC1</accession>
<sequence length="603" mass="67440">MLKDSILFWLTLLRAIRPNKTFRDDSYYLMCLSEGITCHPKAVCQLDKITNSFYCQCLPGHVGDGINYCQEPAVKVTVFNESICDGTGKQVCLLKKMPGENATLRVSVEGTYTPDQITWYKLYSSEGPGFHSYRERLSPDLLPGMGLTEDNQALRLYHINENDFYPNKFWVEMEPYESPSQLVKIEPYDFTGFDLLNPSQLRYFFVLERMPIEIGEFLEGDTIVIELSRYLNVSPSSFVQWVKEPKNWTLLGTESSAIANRTQELKVQGVTHQDFGYVRAIVYDYIAKIPVKVMVAQRLFLLKKDISKVCQGPRSENNCKCNPGFEGNGIHCVDTDECLEGMPLTCLPQASCINTYGSYACWCPEGYEGDGLHSCIDRDECATGAYYCNPKTICVNTLGSYVCVCQSGLIGIGNHCRERSVWTPWSPWSICALQCEHRNQMRIRLCTHPESGMRCQGPSVELRPCPVKTSCPVDGSWSEWSPWSICSDTCSGLKKRIRLCNSPAPAMGGLPCPGQNEVIAMCKSVTCPVDGIWSPWTAWTPCPLSCGLAVVSRSRQCNNPGPAYGGEICSGTAYEEGSCGFPEEFCKYLVHSLGRFVPGKLIH</sequence>
<evidence type="ECO:0000313" key="7">
    <source>
        <dbReference type="Proteomes" id="UP000515159"/>
    </source>
</evidence>
<name>A0A6P8PPC1_GEOSA</name>
<dbReference type="SMART" id="SM00209">
    <property type="entry name" value="TSP1"/>
    <property type="match status" value="3"/>
</dbReference>
<dbReference type="InterPro" id="IPR000742">
    <property type="entry name" value="EGF"/>
</dbReference>
<dbReference type="InterPro" id="IPR036383">
    <property type="entry name" value="TSP1_rpt_sf"/>
</dbReference>
<dbReference type="InterPro" id="IPR009030">
    <property type="entry name" value="Growth_fac_rcpt_cys_sf"/>
</dbReference>
<dbReference type="PROSITE" id="PS50092">
    <property type="entry name" value="TSP1"/>
    <property type="match status" value="3"/>
</dbReference>
<feature type="domain" description="EGF-like" evidence="6">
    <location>
        <begin position="27"/>
        <end position="70"/>
    </location>
</feature>
<dbReference type="KEGG" id="gsh:117348877"/>
<dbReference type="RefSeq" id="XP_033777361.1">
    <property type="nucleotide sequence ID" value="XM_033921470.1"/>
</dbReference>
<dbReference type="Gene3D" id="2.20.100.10">
    <property type="entry name" value="Thrombospondin type-1 (TSP1) repeat"/>
    <property type="match status" value="3"/>
</dbReference>
<dbReference type="OrthoDB" id="9873746at2759"/>
<dbReference type="SUPFAM" id="SSF57184">
    <property type="entry name" value="Growth factor receptor domain"/>
    <property type="match status" value="1"/>
</dbReference>
<dbReference type="CDD" id="cd00054">
    <property type="entry name" value="EGF_CA"/>
    <property type="match status" value="2"/>
</dbReference>
<evidence type="ECO:0000259" key="6">
    <source>
        <dbReference type="PROSITE" id="PS50026"/>
    </source>
</evidence>
<keyword evidence="3" id="KW-0677">Repeat</keyword>
<dbReference type="PROSITE" id="PS01186">
    <property type="entry name" value="EGF_2"/>
    <property type="match status" value="1"/>
</dbReference>
<feature type="domain" description="EGF-like" evidence="6">
    <location>
        <begin position="334"/>
        <end position="376"/>
    </location>
</feature>
<dbReference type="InterPro" id="IPR001881">
    <property type="entry name" value="EGF-like_Ca-bd_dom"/>
</dbReference>
<evidence type="ECO:0000256" key="2">
    <source>
        <dbReference type="ARBA" id="ARBA00022729"/>
    </source>
</evidence>
<dbReference type="SMART" id="SM00181">
    <property type="entry name" value="EGF"/>
    <property type="match status" value="3"/>
</dbReference>
<dbReference type="FunFam" id="2.20.100.10:FF:000001">
    <property type="entry name" value="semaphorin-5A isoform X1"/>
    <property type="match status" value="1"/>
</dbReference>
<feature type="domain" description="EGF-like" evidence="6">
    <location>
        <begin position="377"/>
        <end position="417"/>
    </location>
</feature>
<dbReference type="PANTHER" id="PTHR24039">
    <property type="entry name" value="FIBRILLIN-RELATED"/>
    <property type="match status" value="1"/>
</dbReference>
<dbReference type="SMART" id="SM00179">
    <property type="entry name" value="EGF_CA"/>
    <property type="match status" value="2"/>
</dbReference>
<dbReference type="PANTHER" id="PTHR24039:SF53">
    <property type="entry name" value="EGF-LIKE DOMAIN-CONTAINING PROTEIN"/>
    <property type="match status" value="1"/>
</dbReference>
<evidence type="ECO:0000256" key="5">
    <source>
        <dbReference type="PROSITE-ProRule" id="PRU00076"/>
    </source>
</evidence>
<dbReference type="AlphaFoldDB" id="A0A6P8PPC1"/>
<dbReference type="SUPFAM" id="SSF82895">
    <property type="entry name" value="TSP-1 type 1 repeat"/>
    <property type="match status" value="3"/>
</dbReference>